<evidence type="ECO:0000256" key="4">
    <source>
        <dbReference type="ARBA" id="ARBA00022748"/>
    </source>
</evidence>
<dbReference type="PANTHER" id="PTHR31272">
    <property type="entry name" value="CYTOCHROME C-TYPE BIOGENESIS PROTEIN HI_1454-RELATED"/>
    <property type="match status" value="1"/>
</dbReference>
<gene>
    <name evidence="9" type="ORF">V5F32_17520</name>
</gene>
<evidence type="ECO:0000256" key="2">
    <source>
        <dbReference type="ARBA" id="ARBA00006143"/>
    </source>
</evidence>
<keyword evidence="5 7" id="KW-1133">Transmembrane helix</keyword>
<keyword evidence="6 7" id="KW-0472">Membrane</keyword>
<feature type="transmembrane region" description="Helical" evidence="7">
    <location>
        <begin position="205"/>
        <end position="222"/>
    </location>
</feature>
<dbReference type="EMBL" id="JBAFVH010000010">
    <property type="protein sequence ID" value="MFG1373980.1"/>
    <property type="molecule type" value="Genomic_DNA"/>
</dbReference>
<evidence type="ECO:0000313" key="9">
    <source>
        <dbReference type="EMBL" id="MFG1373980.1"/>
    </source>
</evidence>
<dbReference type="InterPro" id="IPR003834">
    <property type="entry name" value="Cyt_c_assmbl_TM_dom"/>
</dbReference>
<sequence>MALESLALGSFALAFMAGALSVLSPCVVPLLPIVLGAAAAEHRLAPVALAAGVALSFVAIGLFVATIGYAIGLEGDVFRILAALLMVGIGTVLAVPQFQTRLAAAGGPVSDLAARRLDGFSRAGIGGQFAVGLLLGAVWSPCVGPTLGAASVLAAQGQNLPQVAGVMALFGLGAGLPLALLGTLFRPALARWRGRLLGAGKGAKAVLGLVLLVVGLLILTGADKRLETALVAASPAWLTTLTTRF</sequence>
<proteinExistence type="inferred from homology"/>
<feature type="transmembrane region" description="Helical" evidence="7">
    <location>
        <begin position="47"/>
        <end position="71"/>
    </location>
</feature>
<feature type="transmembrane region" description="Helical" evidence="7">
    <location>
        <begin position="160"/>
        <end position="185"/>
    </location>
</feature>
<reference evidence="9 10" key="1">
    <citation type="submission" date="2024-02" db="EMBL/GenBank/DDBJ databases">
        <title>Expansion and revision of Xanthobacter and proposal of Roseixanthobacter gen. nov.</title>
        <authorList>
            <person name="Soltysiak M.P.M."/>
            <person name="Jalihal A."/>
            <person name="Ory A."/>
            <person name="Chrisophersen C."/>
            <person name="Lee A.D."/>
            <person name="Boulton J."/>
            <person name="Springer M."/>
        </authorList>
    </citation>
    <scope>NUCLEOTIDE SEQUENCE [LARGE SCALE GENOMIC DNA]</scope>
    <source>
        <strain evidence="9 10">23A</strain>
    </source>
</reference>
<feature type="transmembrane region" description="Helical" evidence="7">
    <location>
        <begin position="6"/>
        <end position="35"/>
    </location>
</feature>
<feature type="transmembrane region" description="Helical" evidence="7">
    <location>
        <begin position="77"/>
        <end position="98"/>
    </location>
</feature>
<organism evidence="9 10">
    <name type="scientific">Xanthobacter oligotrophicus</name>
    <dbReference type="NCBI Taxonomy" id="2607286"/>
    <lineage>
        <taxon>Bacteria</taxon>
        <taxon>Pseudomonadati</taxon>
        <taxon>Pseudomonadota</taxon>
        <taxon>Alphaproteobacteria</taxon>
        <taxon>Hyphomicrobiales</taxon>
        <taxon>Xanthobacteraceae</taxon>
        <taxon>Xanthobacter</taxon>
    </lineage>
</organism>
<protein>
    <submittedName>
        <fullName evidence="9">Cytochrome c biogenesis protein CcdA</fullName>
    </submittedName>
</protein>
<dbReference type="Pfam" id="PF02683">
    <property type="entry name" value="DsbD_TM"/>
    <property type="match status" value="1"/>
</dbReference>
<comment type="subcellular location">
    <subcellularLocation>
        <location evidence="1">Membrane</location>
        <topology evidence="1">Multi-pass membrane protein</topology>
    </subcellularLocation>
</comment>
<evidence type="ECO:0000256" key="7">
    <source>
        <dbReference type="SAM" id="Phobius"/>
    </source>
</evidence>
<dbReference type="Proteomes" id="UP001604002">
    <property type="component" value="Unassembled WGS sequence"/>
</dbReference>
<keyword evidence="4" id="KW-0201">Cytochrome c-type biogenesis</keyword>
<comment type="caution">
    <text evidence="9">The sequence shown here is derived from an EMBL/GenBank/DDBJ whole genome shotgun (WGS) entry which is preliminary data.</text>
</comment>
<evidence type="ECO:0000259" key="8">
    <source>
        <dbReference type="Pfam" id="PF02683"/>
    </source>
</evidence>
<keyword evidence="10" id="KW-1185">Reference proteome</keyword>
<comment type="similarity">
    <text evidence="2">Belongs to the DsbD family.</text>
</comment>
<feature type="domain" description="Cytochrome C biogenesis protein transmembrane" evidence="8">
    <location>
        <begin position="12"/>
        <end position="219"/>
    </location>
</feature>
<accession>A0ABW6ZZ08</accession>
<dbReference type="PANTHER" id="PTHR31272:SF9">
    <property type="entry name" value="BLL1027 PROTEIN"/>
    <property type="match status" value="1"/>
</dbReference>
<dbReference type="RefSeq" id="WP_393993666.1">
    <property type="nucleotide sequence ID" value="NZ_JBAFVH010000010.1"/>
</dbReference>
<evidence type="ECO:0000256" key="1">
    <source>
        <dbReference type="ARBA" id="ARBA00004141"/>
    </source>
</evidence>
<evidence type="ECO:0000313" key="10">
    <source>
        <dbReference type="Proteomes" id="UP001604002"/>
    </source>
</evidence>
<evidence type="ECO:0000256" key="3">
    <source>
        <dbReference type="ARBA" id="ARBA00022692"/>
    </source>
</evidence>
<name>A0ABW6ZZ08_9HYPH</name>
<evidence type="ECO:0000256" key="5">
    <source>
        <dbReference type="ARBA" id="ARBA00022989"/>
    </source>
</evidence>
<keyword evidence="3 7" id="KW-0812">Transmembrane</keyword>
<dbReference type="InterPro" id="IPR051790">
    <property type="entry name" value="Cytochrome_c-biogenesis_DsbD"/>
</dbReference>
<evidence type="ECO:0000256" key="6">
    <source>
        <dbReference type="ARBA" id="ARBA00023136"/>
    </source>
</evidence>